<dbReference type="Proteomes" id="UP001154266">
    <property type="component" value="Unassembled WGS sequence"/>
</dbReference>
<reference evidence="2" key="1">
    <citation type="journal article" date="2023" name="Environ. Microbiol.">
        <title>The 2-methylpropene degradation pathway in Mycobacteriaceae family strains.</title>
        <authorList>
            <person name="Helbich S."/>
            <person name="Barrantes I."/>
            <person name="Dos Anjos Borges L.G."/>
            <person name="Pieper D.H."/>
            <person name="Vainshtein Y."/>
            <person name="Sohn K."/>
            <person name="Engesser K.H."/>
        </authorList>
    </citation>
    <scope>NUCLEOTIDE SEQUENCE</scope>
    <source>
        <strain evidence="2">IBE100</strain>
    </source>
</reference>
<proteinExistence type="predicted"/>
<evidence type="ECO:0000313" key="2">
    <source>
        <dbReference type="EMBL" id="MDG5486914.1"/>
    </source>
</evidence>
<gene>
    <name evidence="2" type="ORF">MNO81_29340</name>
</gene>
<evidence type="ECO:0000256" key="1">
    <source>
        <dbReference type="SAM" id="MobiDB-lite"/>
    </source>
</evidence>
<evidence type="ECO:0008006" key="4">
    <source>
        <dbReference type="Google" id="ProtNLM"/>
    </source>
</evidence>
<organism evidence="2 3">
    <name type="scientific">Mycolicibacterium gadium</name>
    <name type="common">Mycobacterium gadium</name>
    <dbReference type="NCBI Taxonomy" id="1794"/>
    <lineage>
        <taxon>Bacteria</taxon>
        <taxon>Bacillati</taxon>
        <taxon>Actinomycetota</taxon>
        <taxon>Actinomycetes</taxon>
        <taxon>Mycobacteriales</taxon>
        <taxon>Mycobacteriaceae</taxon>
        <taxon>Mycolicibacterium</taxon>
    </lineage>
</organism>
<keyword evidence="3" id="KW-1185">Reference proteome</keyword>
<dbReference type="EMBL" id="JAKZMO010000050">
    <property type="protein sequence ID" value="MDG5486914.1"/>
    <property type="molecule type" value="Genomic_DNA"/>
</dbReference>
<feature type="compositionally biased region" description="Polar residues" evidence="1">
    <location>
        <begin position="1"/>
        <end position="13"/>
    </location>
</feature>
<accession>A0ABT6H0S0</accession>
<comment type="caution">
    <text evidence="2">The sequence shown here is derived from an EMBL/GenBank/DDBJ whole genome shotgun (WGS) entry which is preliminary data.</text>
</comment>
<protein>
    <recommendedName>
        <fullName evidence="4">CopG family transcriptional regulator</fullName>
    </recommendedName>
</protein>
<dbReference type="RefSeq" id="WP_011896343.1">
    <property type="nucleotide sequence ID" value="NZ_JAKZMO010000050.1"/>
</dbReference>
<evidence type="ECO:0000313" key="3">
    <source>
        <dbReference type="Proteomes" id="UP001154266"/>
    </source>
</evidence>
<name>A0ABT6H0S0_MYCGU</name>
<sequence>MATKDTNPSSSRSGDAITPGEWVRYDQLERKETRLRPDQYNSLSELSRGLNRQRHGRGERITENTLIRVAIDLLLKREAELAGTTEAELRASLGL</sequence>
<feature type="region of interest" description="Disordered" evidence="1">
    <location>
        <begin position="1"/>
        <end position="20"/>
    </location>
</feature>